<protein>
    <submittedName>
        <fullName evidence="2">FTSH10 protein</fullName>
    </submittedName>
</protein>
<proteinExistence type="predicted"/>
<evidence type="ECO:0000313" key="3">
    <source>
        <dbReference type="Proteomes" id="UP000649617"/>
    </source>
</evidence>
<name>A0A812YGJ0_SYMPI</name>
<dbReference type="EMBL" id="CAJNIZ010047748">
    <property type="protein sequence ID" value="CAE7775065.1"/>
    <property type="molecule type" value="Genomic_DNA"/>
</dbReference>
<feature type="region of interest" description="Disordered" evidence="1">
    <location>
        <begin position="442"/>
        <end position="464"/>
    </location>
</feature>
<dbReference type="Proteomes" id="UP000649617">
    <property type="component" value="Unassembled WGS sequence"/>
</dbReference>
<dbReference type="OrthoDB" id="1413014at2759"/>
<dbReference type="AlphaFoldDB" id="A0A812YGJ0"/>
<evidence type="ECO:0000313" key="2">
    <source>
        <dbReference type="EMBL" id="CAE7775065.1"/>
    </source>
</evidence>
<keyword evidence="3" id="KW-1185">Reference proteome</keyword>
<evidence type="ECO:0000256" key="1">
    <source>
        <dbReference type="SAM" id="MobiDB-lite"/>
    </source>
</evidence>
<comment type="caution">
    <text evidence="2">The sequence shown here is derived from an EMBL/GenBank/DDBJ whole genome shotgun (WGS) entry which is preliminary data.</text>
</comment>
<accession>A0A812YGJ0</accession>
<sequence length="556" mass="60924">MAWRTSGHAHNGGETQKIHRRVTWLNTNVFTDRWIDQEATSALCHLGAMRSMDLLKEMEEKAEQVKSPSNYIKAAAGREGAHGAPSVVYGHQGHGRPDESKIHRRATWLSANVFQDRPIDAEAIDAMKRLDTRRALEMFKELEEKQDQIKNPSRYLISAAMRETGGASTQPALMALPAPVSAPAGRAMHAPYAAANVDESKIHRRATWLNANVFPDRPIDEEAIAAMKGLGGTRAMELFKDVEEKKEQVRNPSGYLKMAAARESPVGPVVLSVPQGADHGKVQRRANWLNANVFPDRQIDSEAIEAMNTLGSTRAMELFKDVEAKGDQVRNPSNYLKSAAAREGAYAAPPAAPVTLPALPRGKVSRPLSGPASPAEQTRIHRKVTWLNANVFPDRRIDDEAIGAMYGLGLARAMELLQEIEEKSADLRNPTGWLKTAAFREGLAPPDSAPATPRWTSGDDGKGGRADYDKLHRRITWLNKNVFVHSPLDAEAIEALASLSLERALDMLKELEGKGSEVKNPGGYIKAAVKREHTGYGGVGFKRYGSSPEGPAAKRR</sequence>
<gene>
    <name evidence="2" type="primary">FTSH10</name>
    <name evidence="2" type="ORF">SPIL2461_LOCUS22924</name>
</gene>
<reference evidence="2" key="1">
    <citation type="submission" date="2021-02" db="EMBL/GenBank/DDBJ databases">
        <authorList>
            <person name="Dougan E. K."/>
            <person name="Rhodes N."/>
            <person name="Thang M."/>
            <person name="Chan C."/>
        </authorList>
    </citation>
    <scope>NUCLEOTIDE SEQUENCE</scope>
</reference>
<organism evidence="2 3">
    <name type="scientific">Symbiodinium pilosum</name>
    <name type="common">Dinoflagellate</name>
    <dbReference type="NCBI Taxonomy" id="2952"/>
    <lineage>
        <taxon>Eukaryota</taxon>
        <taxon>Sar</taxon>
        <taxon>Alveolata</taxon>
        <taxon>Dinophyceae</taxon>
        <taxon>Suessiales</taxon>
        <taxon>Symbiodiniaceae</taxon>
        <taxon>Symbiodinium</taxon>
    </lineage>
</organism>